<dbReference type="InParanoid" id="A0A163L0J1"/>
<dbReference type="EMBL" id="LT554066">
    <property type="protein sequence ID" value="SAM03140.1"/>
    <property type="molecule type" value="Genomic_DNA"/>
</dbReference>
<dbReference type="Proteomes" id="UP000078561">
    <property type="component" value="Unassembled WGS sequence"/>
</dbReference>
<gene>
    <name evidence="1" type="primary">ABSGL_08958.1 scaffold 10666</name>
</gene>
<evidence type="ECO:0000313" key="2">
    <source>
        <dbReference type="Proteomes" id="UP000078561"/>
    </source>
</evidence>
<keyword evidence="2" id="KW-1185">Reference proteome</keyword>
<organism evidence="1">
    <name type="scientific">Absidia glauca</name>
    <name type="common">Pin mould</name>
    <dbReference type="NCBI Taxonomy" id="4829"/>
    <lineage>
        <taxon>Eukaryota</taxon>
        <taxon>Fungi</taxon>
        <taxon>Fungi incertae sedis</taxon>
        <taxon>Mucoromycota</taxon>
        <taxon>Mucoromycotina</taxon>
        <taxon>Mucoromycetes</taxon>
        <taxon>Mucorales</taxon>
        <taxon>Cunninghamellaceae</taxon>
        <taxon>Absidia</taxon>
    </lineage>
</organism>
<accession>A0A163L0J1</accession>
<dbReference type="AlphaFoldDB" id="A0A163L0J1"/>
<proteinExistence type="predicted"/>
<sequence>MVLLSRIKVILYYANHSTPFASTATAVSTSASALAPAPSDVTTATNNFEFDNKFSLLERNFVKSLHEAKKRVYGDNLLMDELCDKVKTSLSIVDGIGNRSIYSARQM</sequence>
<name>A0A163L0J1_ABSGL</name>
<reference evidence="1" key="1">
    <citation type="submission" date="2016-04" db="EMBL/GenBank/DDBJ databases">
        <authorList>
            <person name="Evans L.H."/>
            <person name="Alamgir A."/>
            <person name="Owens N."/>
            <person name="Weber N.D."/>
            <person name="Virtaneva K."/>
            <person name="Barbian K."/>
            <person name="Babar A."/>
            <person name="Rosenke K."/>
        </authorList>
    </citation>
    <scope>NUCLEOTIDE SEQUENCE [LARGE SCALE GENOMIC DNA]</scope>
    <source>
        <strain evidence="1">CBS 101.48</strain>
    </source>
</reference>
<evidence type="ECO:0000313" key="1">
    <source>
        <dbReference type="EMBL" id="SAM03140.1"/>
    </source>
</evidence>
<protein>
    <submittedName>
        <fullName evidence="1">Uncharacterized protein</fullName>
    </submittedName>
</protein>
<dbReference type="OrthoDB" id="2288122at2759"/>